<feature type="region of interest" description="Disordered" evidence="1">
    <location>
        <begin position="651"/>
        <end position="703"/>
    </location>
</feature>
<name>A0ABR4MZG3_9FUNG</name>
<evidence type="ECO:0000313" key="2">
    <source>
        <dbReference type="EMBL" id="KAL2912639.1"/>
    </source>
</evidence>
<protein>
    <submittedName>
        <fullName evidence="2">Uncharacterized protein</fullName>
    </submittedName>
</protein>
<evidence type="ECO:0000313" key="3">
    <source>
        <dbReference type="Proteomes" id="UP001527925"/>
    </source>
</evidence>
<organism evidence="2 3">
    <name type="scientific">Polyrhizophydium stewartii</name>
    <dbReference type="NCBI Taxonomy" id="2732419"/>
    <lineage>
        <taxon>Eukaryota</taxon>
        <taxon>Fungi</taxon>
        <taxon>Fungi incertae sedis</taxon>
        <taxon>Chytridiomycota</taxon>
        <taxon>Chytridiomycota incertae sedis</taxon>
        <taxon>Chytridiomycetes</taxon>
        <taxon>Rhizophydiales</taxon>
        <taxon>Rhizophydiales incertae sedis</taxon>
        <taxon>Polyrhizophydium</taxon>
    </lineage>
</organism>
<keyword evidence="3" id="KW-1185">Reference proteome</keyword>
<proteinExistence type="predicted"/>
<comment type="caution">
    <text evidence="2">The sequence shown here is derived from an EMBL/GenBank/DDBJ whole genome shotgun (WGS) entry which is preliminary data.</text>
</comment>
<feature type="region of interest" description="Disordered" evidence="1">
    <location>
        <begin position="838"/>
        <end position="858"/>
    </location>
</feature>
<dbReference type="Proteomes" id="UP001527925">
    <property type="component" value="Unassembled WGS sequence"/>
</dbReference>
<feature type="region of interest" description="Disordered" evidence="1">
    <location>
        <begin position="738"/>
        <end position="791"/>
    </location>
</feature>
<feature type="compositionally biased region" description="Low complexity" evidence="1">
    <location>
        <begin position="38"/>
        <end position="47"/>
    </location>
</feature>
<feature type="region of interest" description="Disordered" evidence="1">
    <location>
        <begin position="85"/>
        <end position="104"/>
    </location>
</feature>
<dbReference type="EMBL" id="JADGIZ020000060">
    <property type="protein sequence ID" value="KAL2912639.1"/>
    <property type="molecule type" value="Genomic_DNA"/>
</dbReference>
<feature type="compositionally biased region" description="Acidic residues" evidence="1">
    <location>
        <begin position="19"/>
        <end position="37"/>
    </location>
</feature>
<gene>
    <name evidence="2" type="ORF">HK105_207855</name>
</gene>
<feature type="compositionally biased region" description="Polar residues" evidence="1">
    <location>
        <begin position="739"/>
        <end position="749"/>
    </location>
</feature>
<reference evidence="2 3" key="1">
    <citation type="submission" date="2023-09" db="EMBL/GenBank/DDBJ databases">
        <title>Pangenome analysis of Batrachochytrium dendrobatidis and related Chytrids.</title>
        <authorList>
            <person name="Yacoub M.N."/>
            <person name="Stajich J.E."/>
            <person name="James T.Y."/>
        </authorList>
    </citation>
    <scope>NUCLEOTIDE SEQUENCE [LARGE SCALE GENOMIC DNA]</scope>
    <source>
        <strain evidence="2 3">JEL0888</strain>
    </source>
</reference>
<feature type="compositionally biased region" description="Low complexity" evidence="1">
    <location>
        <begin position="675"/>
        <end position="697"/>
    </location>
</feature>
<feature type="compositionally biased region" description="Acidic residues" evidence="1">
    <location>
        <begin position="757"/>
        <end position="779"/>
    </location>
</feature>
<sequence>MDRQDPIEDAEWPLSPSADEGEAGGDGGGGDDDDIEMGDATAQEADPLGGGDGDELADAADAGFEPFGDEGSLLEMMAAADADADLAGDSDAESDSIDGPAHDEFDALEVPSDFVDSGEVPSDEEILSEFLLLQHPRLDDTVAAYLEMPGSIDRLVAFLTLPGSEFPPEDTDDSGDITANVLPSPRDIAECRWTEDEAKRGWKVATFLAGTEFKAQEFVSRHHETILRALMRICEPTARGNFKHFGKVMIGLGRKHGDILTIVMEPRPNEQPLLLRMLRCVVQPEIADSIMMLLRWSPLDAPQMRKQLFEHLLEIQFVDAILDLAMLWKHPQVAIAASELFVRIYRQSLTIRDSHIMYMTLDSIGQRLQALFDLLTCPIDQNAPGPDTALWKAWLDIINCIAVPRKLPPPIRFGLIKVQEVPMPREPQGFVIGMLKSRMDQLCSDAMLKSGKLPVTATLKIVDTIQGVITLCSTPEDLDRASKHVPWGLLSDWFFSRFKNSSVYHVMYFQIVYHLVHQRHVPVLAALFCPDDPHARPLLELLIEHYDSAADHRGFVRTILNLVRLDIQAWPAPAQEEPGASQDMEVSTQSAAAAASIPHPFSQSSSMASMRPSEVLARQGGFFARLTRDMDAWHALLPRLIEDTRLIAQPLNGKPHNRRPRAPRVGLPPPLINPISTTSSRSAIKSSVSRVAARSQSGGSPALQNSVEVAAAVQLDLTEIADPDVAAAVAEVGFVVEGSKNNNGTSDNGVQGRGDFNNDDDGDDGGGNETADDDNDLLSDDTAKIDDDWPNVTDAANEAFIDDDFDPGARKNGKTEDVPLSIDLGSEYAVALGFHPFEPAPEGQGESRITWQPEPVGA</sequence>
<evidence type="ECO:0000256" key="1">
    <source>
        <dbReference type="SAM" id="MobiDB-lite"/>
    </source>
</evidence>
<accession>A0ABR4MZG3</accession>
<feature type="region of interest" description="Disordered" evidence="1">
    <location>
        <begin position="1"/>
        <end position="73"/>
    </location>
</feature>
<feature type="compositionally biased region" description="Acidic residues" evidence="1">
    <location>
        <begin position="85"/>
        <end position="96"/>
    </location>
</feature>